<dbReference type="Pfam" id="PF02237">
    <property type="entry name" value="BPL_C"/>
    <property type="match status" value="1"/>
</dbReference>
<dbReference type="GO" id="GO:0004077">
    <property type="term" value="F:biotin--[biotin carboxyl-carrier protein] ligase activity"/>
    <property type="evidence" value="ECO:0007669"/>
    <property type="project" value="InterPro"/>
</dbReference>
<dbReference type="GO" id="GO:0005737">
    <property type="term" value="C:cytoplasm"/>
    <property type="evidence" value="ECO:0007669"/>
    <property type="project" value="TreeGrafter"/>
</dbReference>
<gene>
    <name evidence="6" type="ORF">PODLI_1B000240</name>
</gene>
<dbReference type="NCBIfam" id="TIGR00121">
    <property type="entry name" value="birA_ligase"/>
    <property type="match status" value="1"/>
</dbReference>
<comment type="similarity">
    <text evidence="1">Belongs to the biotin--protein ligase family.</text>
</comment>
<name>A0AA35P1Z0_9SAUR</name>
<dbReference type="Gene3D" id="3.30.930.10">
    <property type="entry name" value="Bira Bifunctional Protein, Domain 2"/>
    <property type="match status" value="1"/>
</dbReference>
<evidence type="ECO:0000313" key="6">
    <source>
        <dbReference type="EMBL" id="CAI5772571.1"/>
    </source>
</evidence>
<keyword evidence="7" id="KW-1185">Reference proteome</keyword>
<dbReference type="Proteomes" id="UP001178461">
    <property type="component" value="Chromosome 4"/>
</dbReference>
<evidence type="ECO:0000256" key="4">
    <source>
        <dbReference type="SAM" id="SignalP"/>
    </source>
</evidence>
<evidence type="ECO:0000256" key="1">
    <source>
        <dbReference type="ARBA" id="ARBA00009934"/>
    </source>
</evidence>
<dbReference type="EMBL" id="OX395129">
    <property type="protein sequence ID" value="CAI5772571.1"/>
    <property type="molecule type" value="Genomic_DNA"/>
</dbReference>
<accession>A0AA35P1Z0</accession>
<dbReference type="PANTHER" id="PTHR12835">
    <property type="entry name" value="BIOTIN PROTEIN LIGASE"/>
    <property type="match status" value="1"/>
</dbReference>
<dbReference type="PROSITE" id="PS51733">
    <property type="entry name" value="BPL_LPL_CATALYTIC"/>
    <property type="match status" value="1"/>
</dbReference>
<dbReference type="InterPro" id="IPR004408">
    <property type="entry name" value="Biotin_CoA_COase_ligase"/>
</dbReference>
<feature type="chain" id="PRO_5041358006" evidence="4">
    <location>
        <begin position="20"/>
        <end position="913"/>
    </location>
</feature>
<evidence type="ECO:0000256" key="2">
    <source>
        <dbReference type="ARBA" id="ARBA00022598"/>
    </source>
</evidence>
<dbReference type="InterPro" id="IPR004143">
    <property type="entry name" value="BPL_LPL_catalytic"/>
</dbReference>
<dbReference type="InterPro" id="IPR003142">
    <property type="entry name" value="BPL_C"/>
</dbReference>
<protein>
    <submittedName>
        <fullName evidence="6">Biotin--protein ligase</fullName>
    </submittedName>
</protein>
<feature type="signal peptide" evidence="4">
    <location>
        <begin position="1"/>
        <end position="19"/>
    </location>
</feature>
<dbReference type="InterPro" id="IPR045864">
    <property type="entry name" value="aa-tRNA-synth_II/BPL/LPL"/>
</dbReference>
<evidence type="ECO:0000313" key="7">
    <source>
        <dbReference type="Proteomes" id="UP001178461"/>
    </source>
</evidence>
<dbReference type="Pfam" id="PF03099">
    <property type="entry name" value="BPL_LplA_LipB"/>
    <property type="match status" value="1"/>
</dbReference>
<evidence type="ECO:0000256" key="3">
    <source>
        <dbReference type="SAM" id="MobiDB-lite"/>
    </source>
</evidence>
<dbReference type="AlphaFoldDB" id="A0AA35P1Z0"/>
<keyword evidence="4" id="KW-0732">Signal</keyword>
<feature type="domain" description="BPL/LPL catalytic" evidence="5">
    <location>
        <begin position="641"/>
        <end position="839"/>
    </location>
</feature>
<dbReference type="SUPFAM" id="SSF55681">
    <property type="entry name" value="Class II aaRS and biotin synthetases"/>
    <property type="match status" value="1"/>
</dbReference>
<dbReference type="CDD" id="cd16442">
    <property type="entry name" value="BPL"/>
    <property type="match status" value="1"/>
</dbReference>
<organism evidence="6 7">
    <name type="scientific">Podarcis lilfordi</name>
    <name type="common">Lilford's wall lizard</name>
    <dbReference type="NCBI Taxonomy" id="74358"/>
    <lineage>
        <taxon>Eukaryota</taxon>
        <taxon>Metazoa</taxon>
        <taxon>Chordata</taxon>
        <taxon>Craniata</taxon>
        <taxon>Vertebrata</taxon>
        <taxon>Euteleostomi</taxon>
        <taxon>Lepidosauria</taxon>
        <taxon>Squamata</taxon>
        <taxon>Bifurcata</taxon>
        <taxon>Unidentata</taxon>
        <taxon>Episquamata</taxon>
        <taxon>Laterata</taxon>
        <taxon>Lacertibaenia</taxon>
        <taxon>Lacertidae</taxon>
        <taxon>Podarcis</taxon>
    </lineage>
</organism>
<evidence type="ECO:0000259" key="5">
    <source>
        <dbReference type="PROSITE" id="PS51733"/>
    </source>
</evidence>
<sequence>MLITLCYLYLWARWGASSAGLIRRTVRRLYRTRCSFTFSTSSSSSSPGCPRQTPQHRQAAHHPLRKPGPRRPPEEERVCLRVGDKVFFTDETQSVDDLNKWTLLIVSPFHYLDKILETERITFLTESISIQAGSSQAVNCSTEKIVKWSDYCSPLAFRPGEPYILFAETSIDNFSSLGIAFMENRLQMDNGMKPQKIVSVHLQKSALEELEQLAPNTQKEGNTNKMPLGELTQGSTFETDAKPEEEALDCAAGGDQEMQRPACKLQKVNEHPEQLEQISEKETGTGEHHHLHLSSCHECLELENSTIESVKFASAENIPDLPDDYSGNSEDVSDNLAGNLKRVNLTGKPPNILIYVGSDPGKVKFEEIKSLIMECVDVNAYTVYQLLENQVMSVPWLDNALLLIVAAPHPISDDVSKQFLAFMSKGGKILGLASSFTFGGIQLKSKDELMGKIQDFVFSTAKSKEVRLNILASGKVFERETAEELSPMKLLGYLESPDKDMVIVHLPYGNGGGEAILCQAHLEVNVKGLSAQTKDDFNLLKMSNAKRYDVLTEILTLLHLSCDLSEVPQLTPIYLLSSDKDVHSLFLGWLERNVNAEGLIRSSMVSLKFVSSCIKGTEVTPSLMPVVTEMQAFSSEHFSFERYRQNLHTKKLGKVVLFAEVTSTTMNLLDGLMYKVPQEIGLIAIAVQQTQGKGRGGNAWLSPVGAALSTLHITIPLSSELGRRIPFIQHLVSLAVVESVRSIPGYQDIELRVKWPNDIYYSDLMKLGGVLVNSTLTGDTFHILIGCGFNVNNSNPTICINDLIMEHNKTKNTELKPLSADYLIARSVTVLESLINTFQEKGPNGVLPMYYKYWVHSGKQVRLGSDEGPLAWIVGIDDSGYLQVHEEGKDVVTVHPDGNTFDMLRNLIIPKQQ</sequence>
<feature type="region of interest" description="Disordered" evidence="3">
    <location>
        <begin position="38"/>
        <end position="74"/>
    </location>
</feature>
<dbReference type="PANTHER" id="PTHR12835:SF5">
    <property type="entry name" value="BIOTIN--PROTEIN LIGASE"/>
    <property type="match status" value="1"/>
</dbReference>
<keyword evidence="2 6" id="KW-0436">Ligase</keyword>
<proteinExistence type="inferred from homology"/>
<feature type="compositionally biased region" description="Basic residues" evidence="3">
    <location>
        <begin position="58"/>
        <end position="69"/>
    </location>
</feature>
<reference evidence="6" key="1">
    <citation type="submission" date="2022-12" db="EMBL/GenBank/DDBJ databases">
        <authorList>
            <person name="Alioto T."/>
            <person name="Alioto T."/>
            <person name="Gomez Garrido J."/>
        </authorList>
    </citation>
    <scope>NUCLEOTIDE SEQUENCE</scope>
</reference>